<accession>A0A232F3F5</accession>
<dbReference type="AlphaFoldDB" id="A0A232F3F5"/>
<dbReference type="EMBL" id="NNAY01001155">
    <property type="protein sequence ID" value="OXU24957.1"/>
    <property type="molecule type" value="Genomic_DNA"/>
</dbReference>
<comment type="caution">
    <text evidence="1">The sequence shown here is derived from an EMBL/GenBank/DDBJ whole genome shotgun (WGS) entry which is preliminary data.</text>
</comment>
<reference evidence="1 2" key="1">
    <citation type="journal article" date="2017" name="Curr. Biol.">
        <title>The Evolution of Venom by Co-option of Single-Copy Genes.</title>
        <authorList>
            <person name="Martinson E.O."/>
            <person name="Mrinalini"/>
            <person name="Kelkar Y.D."/>
            <person name="Chang C.H."/>
            <person name="Werren J.H."/>
        </authorList>
    </citation>
    <scope>NUCLEOTIDE SEQUENCE [LARGE SCALE GENOMIC DNA]</scope>
    <source>
        <strain evidence="1 2">Alberta</strain>
        <tissue evidence="1">Whole body</tissue>
    </source>
</reference>
<evidence type="ECO:0000313" key="2">
    <source>
        <dbReference type="Proteomes" id="UP000215335"/>
    </source>
</evidence>
<keyword evidence="2" id="KW-1185">Reference proteome</keyword>
<organism evidence="1 2">
    <name type="scientific">Trichomalopsis sarcophagae</name>
    <dbReference type="NCBI Taxonomy" id="543379"/>
    <lineage>
        <taxon>Eukaryota</taxon>
        <taxon>Metazoa</taxon>
        <taxon>Ecdysozoa</taxon>
        <taxon>Arthropoda</taxon>
        <taxon>Hexapoda</taxon>
        <taxon>Insecta</taxon>
        <taxon>Pterygota</taxon>
        <taxon>Neoptera</taxon>
        <taxon>Endopterygota</taxon>
        <taxon>Hymenoptera</taxon>
        <taxon>Apocrita</taxon>
        <taxon>Proctotrupomorpha</taxon>
        <taxon>Chalcidoidea</taxon>
        <taxon>Pteromalidae</taxon>
        <taxon>Pteromalinae</taxon>
        <taxon>Trichomalopsis</taxon>
    </lineage>
</organism>
<evidence type="ECO:0000313" key="1">
    <source>
        <dbReference type="EMBL" id="OXU24957.1"/>
    </source>
</evidence>
<protein>
    <submittedName>
        <fullName evidence="1">Uncharacterized protein</fullName>
    </submittedName>
</protein>
<proteinExistence type="predicted"/>
<gene>
    <name evidence="1" type="ORF">TSAR_006820</name>
</gene>
<sequence>MYRGITKCRHSYDGLHGSQETILTTDILVTEHNENSYLNAHSQGCGTKEIQKHSKYWHKFNLKYVCDVILTDKTTVLKQHTSTEKHKISAGFLDYIKSFLLIDTLLPFFKLLAFDSAILENTELDRKKNYSCHM</sequence>
<name>A0A232F3F5_9HYME</name>
<dbReference type="Proteomes" id="UP000215335">
    <property type="component" value="Unassembled WGS sequence"/>
</dbReference>